<dbReference type="GO" id="GO:0046872">
    <property type="term" value="F:metal ion binding"/>
    <property type="evidence" value="ECO:0007669"/>
    <property type="project" value="UniProtKB-KW"/>
</dbReference>
<evidence type="ECO:0000256" key="2">
    <source>
        <dbReference type="ARBA" id="ARBA00022723"/>
    </source>
</evidence>
<evidence type="ECO:0000256" key="3">
    <source>
        <dbReference type="ARBA" id="ARBA00022857"/>
    </source>
</evidence>
<dbReference type="Gene3D" id="3.40.309.10">
    <property type="entry name" value="Aldehyde Dehydrogenase, Chain A, domain 2"/>
    <property type="match status" value="1"/>
</dbReference>
<protein>
    <submittedName>
        <fullName evidence="10">Aldehyde dehydrogenase</fullName>
    </submittedName>
</protein>
<dbReference type="EMBL" id="JAEQNC010000012">
    <property type="protein sequence ID" value="MBL0374232.1"/>
    <property type="molecule type" value="Genomic_DNA"/>
</dbReference>
<keyword evidence="2" id="KW-0479">Metal-binding</keyword>
<dbReference type="SUPFAM" id="SSF53720">
    <property type="entry name" value="ALDH-like"/>
    <property type="match status" value="1"/>
</dbReference>
<dbReference type="Proteomes" id="UP000633219">
    <property type="component" value="Unassembled WGS sequence"/>
</dbReference>
<dbReference type="CDD" id="cd07112">
    <property type="entry name" value="ALDH_GABALDH-PuuC"/>
    <property type="match status" value="1"/>
</dbReference>
<reference evidence="10" key="1">
    <citation type="submission" date="2021-01" db="EMBL/GenBank/DDBJ databases">
        <title>Rhizobium sp. strain KVB221 16S ribosomal RNA gene Genome sequencing and assembly.</title>
        <authorList>
            <person name="Kang M."/>
        </authorList>
    </citation>
    <scope>NUCLEOTIDE SEQUENCE</scope>
    <source>
        <strain evidence="10">KVB221</strain>
    </source>
</reference>
<evidence type="ECO:0000313" key="11">
    <source>
        <dbReference type="Proteomes" id="UP000633219"/>
    </source>
</evidence>
<proteinExistence type="inferred from homology"/>
<sequence>MEQTKIDRLRALAIPPQKLFIGGDWKAADREETIAVVSPIDGRVLTTISRASAADVDRAVRAARATYNAGSWSKMSPGGRKKILLRIAEIIEARSLELAVLGVRDNGTEIGMALRAEPGSAAATFRYYAEAIDKIYGEIAPTADNVLGLVHREAVGVVGAIVPWNMPLMIGAWKLAPALAMGNSVVLKPAEAASLSLLKLAEICAEAGLPDGALNVVTGSGSVVGEAIATHMDVDVLVFTGSNGVGRKLLEYSARSNLKRVYLELGGKSPNIIFSDAPDLEKAAAVSANGIFRNSGQVCVAGSRLLVQRDVHDDVVERIARIASAMKVGDPLRLDTDIGAIASAGQLQSNLNFLGLAEREGARRIIGGERILEETGGYYMRPAIFANVVQEMTIAREEVFGPLLAVIPFEDEAEAIRIANATEYGLASAVWTSDLSTAHRMVRAINAGIVHVNTYGGSDLTVPLGGHKQSGNGHDKSLHALEKYTALKTAWIQL</sequence>
<dbReference type="FunFam" id="3.40.605.10:FF:000001">
    <property type="entry name" value="Aldehyde dehydrogenase 1"/>
    <property type="match status" value="1"/>
</dbReference>
<feature type="active site" evidence="7">
    <location>
        <position position="264"/>
    </location>
</feature>
<dbReference type="FunFam" id="3.40.309.10:FF:000012">
    <property type="entry name" value="Betaine aldehyde dehydrogenase"/>
    <property type="match status" value="1"/>
</dbReference>
<keyword evidence="5 8" id="KW-0560">Oxidoreductase</keyword>
<dbReference type="InterPro" id="IPR016163">
    <property type="entry name" value="Ald_DH_C"/>
</dbReference>
<evidence type="ECO:0000256" key="5">
    <source>
        <dbReference type="ARBA" id="ARBA00023002"/>
    </source>
</evidence>
<dbReference type="Gene3D" id="3.40.605.10">
    <property type="entry name" value="Aldehyde Dehydrogenase, Chain A, domain 1"/>
    <property type="match status" value="1"/>
</dbReference>
<evidence type="ECO:0000259" key="9">
    <source>
        <dbReference type="Pfam" id="PF00171"/>
    </source>
</evidence>
<keyword evidence="4" id="KW-0630">Potassium</keyword>
<dbReference type="PROSITE" id="PS00070">
    <property type="entry name" value="ALDEHYDE_DEHYDR_CYS"/>
    <property type="match status" value="1"/>
</dbReference>
<dbReference type="Pfam" id="PF00171">
    <property type="entry name" value="Aldedh"/>
    <property type="match status" value="1"/>
</dbReference>
<keyword evidence="11" id="KW-1185">Reference proteome</keyword>
<comment type="caution">
    <text evidence="10">The sequence shown here is derived from an EMBL/GenBank/DDBJ whole genome shotgun (WGS) entry which is preliminary data.</text>
</comment>
<feature type="domain" description="Aldehyde dehydrogenase" evidence="9">
    <location>
        <begin position="25"/>
        <end position="489"/>
    </location>
</feature>
<keyword evidence="3" id="KW-0521">NADP</keyword>
<evidence type="ECO:0000256" key="8">
    <source>
        <dbReference type="RuleBase" id="RU003345"/>
    </source>
</evidence>
<evidence type="ECO:0000256" key="4">
    <source>
        <dbReference type="ARBA" id="ARBA00022958"/>
    </source>
</evidence>
<dbReference type="AlphaFoldDB" id="A0A936YVN2"/>
<accession>A0A936YVN2</accession>
<evidence type="ECO:0000256" key="7">
    <source>
        <dbReference type="PROSITE-ProRule" id="PRU10007"/>
    </source>
</evidence>
<gene>
    <name evidence="10" type="ORF">JJB09_19590</name>
</gene>
<dbReference type="InterPro" id="IPR015590">
    <property type="entry name" value="Aldehyde_DH_dom"/>
</dbReference>
<evidence type="ECO:0000256" key="1">
    <source>
        <dbReference type="ARBA" id="ARBA00009986"/>
    </source>
</evidence>
<dbReference type="InterPro" id="IPR029510">
    <property type="entry name" value="Ald_DH_CS_GLU"/>
</dbReference>
<dbReference type="PANTHER" id="PTHR11699">
    <property type="entry name" value="ALDEHYDE DEHYDROGENASE-RELATED"/>
    <property type="match status" value="1"/>
</dbReference>
<dbReference type="PROSITE" id="PS00687">
    <property type="entry name" value="ALDEHYDE_DEHYDR_GLU"/>
    <property type="match status" value="1"/>
</dbReference>
<evidence type="ECO:0000256" key="6">
    <source>
        <dbReference type="ARBA" id="ARBA00023097"/>
    </source>
</evidence>
<dbReference type="InterPro" id="IPR016160">
    <property type="entry name" value="Ald_DH_CS_CYS"/>
</dbReference>
<dbReference type="InterPro" id="IPR016161">
    <property type="entry name" value="Ald_DH/histidinol_DH"/>
</dbReference>
<dbReference type="GO" id="GO:0004030">
    <property type="term" value="F:aldehyde dehydrogenase [NAD(P)+] activity"/>
    <property type="evidence" value="ECO:0007669"/>
    <property type="project" value="UniProtKB-ARBA"/>
</dbReference>
<evidence type="ECO:0000313" key="10">
    <source>
        <dbReference type="EMBL" id="MBL0374232.1"/>
    </source>
</evidence>
<organism evidence="10 11">
    <name type="scientific">Rhizobium setariae</name>
    <dbReference type="NCBI Taxonomy" id="2801340"/>
    <lineage>
        <taxon>Bacteria</taxon>
        <taxon>Pseudomonadati</taxon>
        <taxon>Pseudomonadota</taxon>
        <taxon>Alphaproteobacteria</taxon>
        <taxon>Hyphomicrobiales</taxon>
        <taxon>Rhizobiaceae</taxon>
        <taxon>Rhizobium/Agrobacterium group</taxon>
        <taxon>Rhizobium</taxon>
    </lineage>
</organism>
<keyword evidence="6" id="KW-0558">Oxidation</keyword>
<dbReference type="InterPro" id="IPR016162">
    <property type="entry name" value="Ald_DH_N"/>
</dbReference>
<name>A0A936YVN2_9HYPH</name>
<comment type="similarity">
    <text evidence="1 8">Belongs to the aldehyde dehydrogenase family.</text>
</comment>